<evidence type="ECO:0000313" key="2">
    <source>
        <dbReference type="Proteomes" id="UP000035642"/>
    </source>
</evidence>
<dbReference type="WBParaSite" id="ACAC_0000198001-mRNA-1">
    <property type="protein sequence ID" value="ACAC_0000198001-mRNA-1"/>
    <property type="gene ID" value="ACAC_0000198001"/>
</dbReference>
<feature type="region of interest" description="Disordered" evidence="1">
    <location>
        <begin position="476"/>
        <end position="502"/>
    </location>
</feature>
<reference evidence="2" key="1">
    <citation type="submission" date="2012-09" db="EMBL/GenBank/DDBJ databases">
        <authorList>
            <person name="Martin A.A."/>
        </authorList>
    </citation>
    <scope>NUCLEOTIDE SEQUENCE</scope>
</reference>
<feature type="compositionally biased region" description="Polar residues" evidence="1">
    <location>
        <begin position="275"/>
        <end position="320"/>
    </location>
</feature>
<dbReference type="Proteomes" id="UP000035642">
    <property type="component" value="Unassembled WGS sequence"/>
</dbReference>
<evidence type="ECO:0000256" key="1">
    <source>
        <dbReference type="SAM" id="MobiDB-lite"/>
    </source>
</evidence>
<name>A0A158P756_ANGCA</name>
<dbReference type="STRING" id="6313.A0A158P756"/>
<protein>
    <submittedName>
        <fullName evidence="3">PCM1_C domain-containing protein</fullName>
    </submittedName>
</protein>
<feature type="region of interest" description="Disordered" evidence="1">
    <location>
        <begin position="377"/>
        <end position="408"/>
    </location>
</feature>
<feature type="compositionally biased region" description="Polar residues" evidence="1">
    <location>
        <begin position="377"/>
        <end position="393"/>
    </location>
</feature>
<feature type="region of interest" description="Disordered" evidence="1">
    <location>
        <begin position="164"/>
        <end position="204"/>
    </location>
</feature>
<feature type="compositionally biased region" description="Basic and acidic residues" evidence="1">
    <location>
        <begin position="260"/>
        <end position="271"/>
    </location>
</feature>
<feature type="region of interest" description="Disordered" evidence="1">
    <location>
        <begin position="245"/>
        <end position="351"/>
    </location>
</feature>
<proteinExistence type="predicted"/>
<feature type="region of interest" description="Disordered" evidence="1">
    <location>
        <begin position="739"/>
        <end position="761"/>
    </location>
</feature>
<reference evidence="3" key="2">
    <citation type="submission" date="2016-04" db="UniProtKB">
        <authorList>
            <consortium name="WormBaseParasite"/>
        </authorList>
    </citation>
    <scope>IDENTIFICATION</scope>
</reference>
<feature type="compositionally biased region" description="Basic and acidic residues" evidence="1">
    <location>
        <begin position="126"/>
        <end position="138"/>
    </location>
</feature>
<dbReference type="AlphaFoldDB" id="A0A158P756"/>
<organism evidence="2 3">
    <name type="scientific">Angiostrongylus cantonensis</name>
    <name type="common">Rat lungworm</name>
    <dbReference type="NCBI Taxonomy" id="6313"/>
    <lineage>
        <taxon>Eukaryota</taxon>
        <taxon>Metazoa</taxon>
        <taxon>Ecdysozoa</taxon>
        <taxon>Nematoda</taxon>
        <taxon>Chromadorea</taxon>
        <taxon>Rhabditida</taxon>
        <taxon>Rhabditina</taxon>
        <taxon>Rhabditomorpha</taxon>
        <taxon>Strongyloidea</taxon>
        <taxon>Metastrongylidae</taxon>
        <taxon>Angiostrongylus</taxon>
    </lineage>
</organism>
<accession>A0A158P756</accession>
<evidence type="ECO:0000313" key="3">
    <source>
        <dbReference type="WBParaSite" id="ACAC_0000198001-mRNA-1"/>
    </source>
</evidence>
<keyword evidence="2" id="KW-1185">Reference proteome</keyword>
<feature type="compositionally biased region" description="Polar residues" evidence="1">
    <location>
        <begin position="341"/>
        <end position="351"/>
    </location>
</feature>
<sequence length="821" mass="92150">MRPQAEQHFGLASTRLSQFDRFGLVHMIRSLVRLQKAQCPHLTGLNALLTRDQVIRECLSHITTILRQREALQIDMAAPSSFTDRRIYRTAYGSTISSFHQPKTNFDYRSKTPGYERDSRLCQVRYDRDSRSMSRSEKTPLSGSEDSDVEKAYQKLYNKYVKEDSDAANGNGKEGNVIQRPFTSQSETREGECSSEDDPAETRSSFSEILGIAQKWADTSLTTPVINDNSPDATPKCSPMMARKREPEPMTFSGQLLPAKEADKSDDKGRAVETLANSNATPDQPPEQHSNFLVPTPTNKTSTSTMDQLLQRDSQTTNLSEVVERKKSSIGAPRNGDGVVSETSSRSVSPNIASVQCNQNGAGIQILLNEAFATRPNTNATNSNLSSKNSPKRGSSPDTDLPPPTSKVNCAVTNTYGSTESHNVSPGSSIANLLTENPTSRTKYVKSTDFAESNDHRIQSEERSWAKGSDINLDQKNKNYQNTYPPGLVNSSTEKQQELRLTSNELSTNITVPLVVLEKRRKRRDPTRTLENFNGKLQTGEKSEEQNAATKQMLDSIKNQENGNGSYMTNKSLLPTVFVTQPSKPSTMIKTTAQAVEESTDGDWTEAEDEADYESDYEYSVSQTFSLKDALPIGDLYPLSRSSSRCSPFISDYDSDASMPLFMLPSRHLTALLLITLNHWAYMWLPDFDGTHFHEEVDVGCTLRLVDKAAMRADNYEDSEYYDEEEYSDEECWDENGEYHEDEDYDNHEESEDEEKEVTDVVDEMRSIEENPDEKSTDKGEPLVQHIHPLLFRITEGVRGYRRDLSSIRELFRLGVGVQSS</sequence>
<feature type="region of interest" description="Disordered" evidence="1">
    <location>
        <begin position="126"/>
        <end position="148"/>
    </location>
</feature>